<protein>
    <submittedName>
        <fullName evidence="3">Cohesin domain-containing protein</fullName>
    </submittedName>
</protein>
<dbReference type="GO" id="GO:0000272">
    <property type="term" value="P:polysaccharide catabolic process"/>
    <property type="evidence" value="ECO:0007669"/>
    <property type="project" value="InterPro"/>
</dbReference>
<feature type="compositionally biased region" description="Acidic residues" evidence="1">
    <location>
        <begin position="163"/>
        <end position="172"/>
    </location>
</feature>
<dbReference type="InterPro" id="IPR002102">
    <property type="entry name" value="Cohesin_dom"/>
</dbReference>
<dbReference type="EMBL" id="FNIA01000001">
    <property type="protein sequence ID" value="SDM36965.1"/>
    <property type="molecule type" value="Genomic_DNA"/>
</dbReference>
<keyword evidence="4" id="KW-1185">Reference proteome</keyword>
<name>A0A1G9SQ53_9EURY</name>
<dbReference type="Gene3D" id="2.60.40.680">
    <property type="match status" value="1"/>
</dbReference>
<feature type="compositionally biased region" description="Low complexity" evidence="1">
    <location>
        <begin position="190"/>
        <end position="199"/>
    </location>
</feature>
<dbReference type="SUPFAM" id="SSF49384">
    <property type="entry name" value="Carbohydrate-binding domain"/>
    <property type="match status" value="1"/>
</dbReference>
<organism evidence="3 4">
    <name type="scientific">Haloarchaeobius iranensis</name>
    <dbReference type="NCBI Taxonomy" id="996166"/>
    <lineage>
        <taxon>Archaea</taxon>
        <taxon>Methanobacteriati</taxon>
        <taxon>Methanobacteriota</taxon>
        <taxon>Stenosarchaea group</taxon>
        <taxon>Halobacteria</taxon>
        <taxon>Halobacteriales</taxon>
        <taxon>Halorubellaceae</taxon>
        <taxon>Haloarchaeobius</taxon>
    </lineage>
</organism>
<dbReference type="OrthoDB" id="222638at2157"/>
<dbReference type="RefSeq" id="WP_089731229.1">
    <property type="nucleotide sequence ID" value="NZ_FNIA01000001.1"/>
</dbReference>
<dbReference type="AlphaFoldDB" id="A0A1G9SQ53"/>
<dbReference type="STRING" id="996166.SAMN05192554_101279"/>
<evidence type="ECO:0000256" key="1">
    <source>
        <dbReference type="SAM" id="MobiDB-lite"/>
    </source>
</evidence>
<dbReference type="Pfam" id="PF00963">
    <property type="entry name" value="Cohesin"/>
    <property type="match status" value="1"/>
</dbReference>
<gene>
    <name evidence="3" type="ORF">SAMN05192554_101279</name>
</gene>
<feature type="compositionally biased region" description="Low complexity" evidence="1">
    <location>
        <begin position="151"/>
        <end position="162"/>
    </location>
</feature>
<feature type="domain" description="Cohesin" evidence="2">
    <location>
        <begin position="36"/>
        <end position="156"/>
    </location>
</feature>
<accession>A0A1G9SQ53</accession>
<dbReference type="CDD" id="cd08547">
    <property type="entry name" value="Type_II_cohesin"/>
    <property type="match status" value="1"/>
</dbReference>
<feature type="compositionally biased region" description="Polar residues" evidence="1">
    <location>
        <begin position="136"/>
        <end position="146"/>
    </location>
</feature>
<dbReference type="GO" id="GO:0030246">
    <property type="term" value="F:carbohydrate binding"/>
    <property type="evidence" value="ECO:0007669"/>
    <property type="project" value="InterPro"/>
</dbReference>
<dbReference type="Proteomes" id="UP000199370">
    <property type="component" value="Unassembled WGS sequence"/>
</dbReference>
<evidence type="ECO:0000259" key="2">
    <source>
        <dbReference type="Pfam" id="PF00963"/>
    </source>
</evidence>
<feature type="region of interest" description="Disordered" evidence="1">
    <location>
        <begin position="135"/>
        <end position="212"/>
    </location>
</feature>
<reference evidence="3 4" key="1">
    <citation type="submission" date="2016-10" db="EMBL/GenBank/DDBJ databases">
        <authorList>
            <person name="de Groot N.N."/>
        </authorList>
    </citation>
    <scope>NUCLEOTIDE SEQUENCE [LARGE SCALE GENOMIC DNA]</scope>
    <source>
        <strain evidence="4">EB21,IBRC-M 10013,KCTC 4048</strain>
    </source>
</reference>
<evidence type="ECO:0000313" key="3">
    <source>
        <dbReference type="EMBL" id="SDM36965.1"/>
    </source>
</evidence>
<dbReference type="InterPro" id="IPR008965">
    <property type="entry name" value="CBM2/CBM3_carb-bd_dom_sf"/>
</dbReference>
<sequence>MASKRHASGLVVLVALAMVCGALAPGVVAAEQSEATIAVGDASAEPGETVTVAVAVEGENVAGYQANLTWDPSVLRFESVEGADFSDPVQNANEGWVFMTQSQSSGTQSPTVARVTFTVVGDAGDETDLAFVEADTSANDESSQLATAVKGGTVTVDGSGADVDADGDDAAADDGTAGGTSSGDGEDPASGGSTDTGTSDGDGGTGGLSPTLVAGGVGGAALVLGAGYVLGQRSGGGGE</sequence>
<proteinExistence type="predicted"/>
<evidence type="ECO:0000313" key="4">
    <source>
        <dbReference type="Proteomes" id="UP000199370"/>
    </source>
</evidence>